<name>G4NXH2_BACS4</name>
<evidence type="ECO:0000256" key="1">
    <source>
        <dbReference type="SAM" id="Phobius"/>
    </source>
</evidence>
<keyword evidence="1" id="KW-0812">Transmembrane</keyword>
<proteinExistence type="predicted"/>
<dbReference type="HOGENOM" id="CLU_3149639_0_0_9"/>
<sequence>MLTPKNVNQVFQLGGPIGTSTFYLFGIVIPLLLLISETIMRNKNETTR</sequence>
<evidence type="ECO:0000313" key="3">
    <source>
        <dbReference type="Proteomes" id="UP000002651"/>
    </source>
</evidence>
<accession>G4NXH2</accession>
<dbReference type="Proteomes" id="UP000002651">
    <property type="component" value="Chromosome"/>
</dbReference>
<reference evidence="2 3" key="1">
    <citation type="journal article" date="2012" name="J. Bacteriol.">
        <title>Whole-genome sequences of Bacillus subtilis and close relatives.</title>
        <authorList>
            <person name="Earl A.M."/>
            <person name="Eppinger M."/>
            <person name="Fricke W.F."/>
            <person name="Rosovitz M.J."/>
            <person name="Rasko D.A."/>
            <person name="Daugherty S."/>
            <person name="Losick R."/>
            <person name="Kolter R."/>
            <person name="Ravel J."/>
        </authorList>
    </citation>
    <scope>NUCLEOTIDE SEQUENCE [LARGE SCALE GENOMIC DNA]</scope>
    <source>
        <strain evidence="3">DSM 15029 / JCM 12233 / NBRC 101239 / NRRL B-23049 / TU-B-10</strain>
    </source>
</reference>
<keyword evidence="1" id="KW-0472">Membrane</keyword>
<organism evidence="2 3">
    <name type="scientific">Bacillus spizizenii (strain DSM 15029 / JCM 12233 / NBRC 101239 / NRRL B-23049 / TU-B-10)</name>
    <name type="common">Bacillus subtilis subsp. spizizenii</name>
    <dbReference type="NCBI Taxonomy" id="1052585"/>
    <lineage>
        <taxon>Bacteria</taxon>
        <taxon>Bacillati</taxon>
        <taxon>Bacillota</taxon>
        <taxon>Bacilli</taxon>
        <taxon>Bacillales</taxon>
        <taxon>Bacillaceae</taxon>
        <taxon>Bacillus</taxon>
    </lineage>
</organism>
<evidence type="ECO:0000313" key="2">
    <source>
        <dbReference type="EMBL" id="AEP87491.1"/>
    </source>
</evidence>
<dbReference type="EMBL" id="CP002905">
    <property type="protein sequence ID" value="AEP87491.1"/>
    <property type="molecule type" value="Genomic_DNA"/>
</dbReference>
<gene>
    <name evidence="2" type="ordered locus">GYO_2883</name>
</gene>
<keyword evidence="1" id="KW-1133">Transmembrane helix</keyword>
<feature type="transmembrane region" description="Helical" evidence="1">
    <location>
        <begin position="20"/>
        <end position="40"/>
    </location>
</feature>
<dbReference type="KEGG" id="bst:GYO_2883"/>
<protein>
    <submittedName>
        <fullName evidence="2">YndE</fullName>
    </submittedName>
</protein>
<keyword evidence="3" id="KW-1185">Reference proteome</keyword>
<dbReference type="AlphaFoldDB" id="G4NXH2"/>